<sequence length="40" mass="4077">MPRSSPTPASSRASPPPRATCRAGRPRRPTPSGGSSGTRS</sequence>
<protein>
    <submittedName>
        <fullName evidence="2">Uncharacterized protein</fullName>
    </submittedName>
</protein>
<proteinExistence type="predicted"/>
<dbReference type="Proteomes" id="UP000006230">
    <property type="component" value="Unassembled WGS sequence"/>
</dbReference>
<evidence type="ECO:0000313" key="3">
    <source>
        <dbReference type="Proteomes" id="UP000006230"/>
    </source>
</evidence>
<gene>
    <name evidence="2" type="ORF">R2601_03103</name>
</gene>
<keyword evidence="3" id="KW-1185">Reference proteome</keyword>
<reference evidence="2 3" key="1">
    <citation type="journal article" date="2010" name="J. Bacteriol.">
        <title>Genome sequences of Pelagibaca bermudensis HTCC2601T and Maritimibacter alkaliphilus HTCC2654T, the type strains of two marine Roseobacter genera.</title>
        <authorList>
            <person name="Thrash J.C."/>
            <person name="Cho J.C."/>
            <person name="Ferriera S."/>
            <person name="Johnson J."/>
            <person name="Vergin K.L."/>
            <person name="Giovannoni S.J."/>
        </authorList>
    </citation>
    <scope>NUCLEOTIDE SEQUENCE [LARGE SCALE GENOMIC DNA]</scope>
    <source>
        <strain evidence="3">DSM 26914 / JCM 13377 / KCTC 12554 / HTCC2601</strain>
    </source>
</reference>
<dbReference type="EMBL" id="AATQ01000001">
    <property type="protein sequence ID" value="EAU48527.1"/>
    <property type="molecule type" value="Genomic_DNA"/>
</dbReference>
<accession>Q0FWM5</accession>
<feature type="region of interest" description="Disordered" evidence="1">
    <location>
        <begin position="1"/>
        <end position="40"/>
    </location>
</feature>
<dbReference type="HOGENOM" id="CLU_200785_3_0_5"/>
<feature type="compositionally biased region" description="Low complexity" evidence="1">
    <location>
        <begin position="30"/>
        <end position="40"/>
    </location>
</feature>
<evidence type="ECO:0000313" key="2">
    <source>
        <dbReference type="EMBL" id="EAU48527.1"/>
    </source>
</evidence>
<feature type="compositionally biased region" description="Low complexity" evidence="1">
    <location>
        <begin position="1"/>
        <end position="13"/>
    </location>
</feature>
<organism evidence="2 3">
    <name type="scientific">Salipiger bermudensis (strain DSM 26914 / JCM 13377 / KCTC 12554 / HTCC2601)</name>
    <name type="common">Pelagibaca bermudensis</name>
    <dbReference type="NCBI Taxonomy" id="314265"/>
    <lineage>
        <taxon>Bacteria</taxon>
        <taxon>Pseudomonadati</taxon>
        <taxon>Pseudomonadota</taxon>
        <taxon>Alphaproteobacteria</taxon>
        <taxon>Rhodobacterales</taxon>
        <taxon>Roseobacteraceae</taxon>
        <taxon>Salipiger</taxon>
    </lineage>
</organism>
<evidence type="ECO:0000256" key="1">
    <source>
        <dbReference type="SAM" id="MobiDB-lite"/>
    </source>
</evidence>
<dbReference type="AlphaFoldDB" id="Q0FWM5"/>
<comment type="caution">
    <text evidence="2">The sequence shown here is derived from an EMBL/GenBank/DDBJ whole genome shotgun (WGS) entry which is preliminary data.</text>
</comment>
<name>Q0FWM5_SALBH</name>